<protein>
    <submittedName>
        <fullName evidence="2">DUF2125 domain-containing protein</fullName>
    </submittedName>
</protein>
<dbReference type="EMBL" id="JBHTNF010000003">
    <property type="protein sequence ID" value="MFD1327980.1"/>
    <property type="molecule type" value="Genomic_DNA"/>
</dbReference>
<dbReference type="RefSeq" id="WP_374836877.1">
    <property type="nucleotide sequence ID" value="NZ_JBHEEW010000003.1"/>
</dbReference>
<name>A0ABW3YVQ3_MYCRA</name>
<dbReference type="InterPro" id="IPR018666">
    <property type="entry name" value="DUF2125"/>
</dbReference>
<comment type="caution">
    <text evidence="2">The sequence shown here is derived from an EMBL/GenBank/DDBJ whole genome shotgun (WGS) entry which is preliminary data.</text>
</comment>
<sequence>MTSANDATPRGTSRKFWLLGLGIIVFAGLYSGAWFFGADRLKTLVRERLSDSSVSVACTGLDVKGYPFRIGVYCDAIGIDDKRTGTSASFGALRSAAQVYNPGHAIVELDGPAVVRVSPDIVVTADWNLLHASGVAGFGGLDRASIAYDALKGTFVAGMRDVKLGFTASHGEIHTRANGTALDAALSVDGLELTVSDTRVPKVDVTADVTVADVTVADAAGWLQDGVPINAPRDTRGDLRRLGLDFGNGNAAVLSGSYEISAEGLLSGKFELQIDGIDTVRDIVAEAFPEVAETATSVASTIRGLSGGRDDARVKLRAKDGILYLGIIPIAAIGPL</sequence>
<keyword evidence="1" id="KW-1133">Transmembrane helix</keyword>
<dbReference type="Pfam" id="PF09898">
    <property type="entry name" value="DUF2125"/>
    <property type="match status" value="1"/>
</dbReference>
<keyword evidence="1" id="KW-0472">Membrane</keyword>
<organism evidence="2 3">
    <name type="scientific">Mycoplana ramosa</name>
    <name type="common">Mycoplana bullata</name>
    <dbReference type="NCBI Taxonomy" id="40837"/>
    <lineage>
        <taxon>Bacteria</taxon>
        <taxon>Pseudomonadati</taxon>
        <taxon>Pseudomonadota</taxon>
        <taxon>Alphaproteobacteria</taxon>
        <taxon>Hyphomicrobiales</taxon>
        <taxon>Rhizobiaceae</taxon>
        <taxon>Mycoplana</taxon>
    </lineage>
</organism>
<gene>
    <name evidence="2" type="ORF">ACFQ33_08740</name>
</gene>
<evidence type="ECO:0000313" key="3">
    <source>
        <dbReference type="Proteomes" id="UP001597173"/>
    </source>
</evidence>
<evidence type="ECO:0000256" key="1">
    <source>
        <dbReference type="SAM" id="Phobius"/>
    </source>
</evidence>
<dbReference type="Proteomes" id="UP001597173">
    <property type="component" value="Unassembled WGS sequence"/>
</dbReference>
<proteinExistence type="predicted"/>
<keyword evidence="1" id="KW-0812">Transmembrane</keyword>
<accession>A0ABW3YVQ3</accession>
<evidence type="ECO:0000313" key="2">
    <source>
        <dbReference type="EMBL" id="MFD1327980.1"/>
    </source>
</evidence>
<feature type="transmembrane region" description="Helical" evidence="1">
    <location>
        <begin position="16"/>
        <end position="38"/>
    </location>
</feature>
<keyword evidence="3" id="KW-1185">Reference proteome</keyword>
<reference evidence="3" key="1">
    <citation type="journal article" date="2019" name="Int. J. Syst. Evol. Microbiol.">
        <title>The Global Catalogue of Microorganisms (GCM) 10K type strain sequencing project: providing services to taxonomists for standard genome sequencing and annotation.</title>
        <authorList>
            <consortium name="The Broad Institute Genomics Platform"/>
            <consortium name="The Broad Institute Genome Sequencing Center for Infectious Disease"/>
            <person name="Wu L."/>
            <person name="Ma J."/>
        </authorList>
    </citation>
    <scope>NUCLEOTIDE SEQUENCE [LARGE SCALE GENOMIC DNA]</scope>
    <source>
        <strain evidence="3">CCUG 55609</strain>
    </source>
</reference>